<reference evidence="2 3" key="1">
    <citation type="journal article" date="2009" name="Stand. Genomic Sci.">
        <title>Complete genome sequence of Jonesia denitrificans type strain (Prevot 55134).</title>
        <authorList>
            <person name="Pukall R."/>
            <person name="Gehrich-Schroter G."/>
            <person name="Lapidus A."/>
            <person name="Nolan M."/>
            <person name="Glavina Del Rio T."/>
            <person name="Lucas S."/>
            <person name="Chen F."/>
            <person name="Tice H."/>
            <person name="Pitluck S."/>
            <person name="Cheng J.F."/>
            <person name="Copeland A."/>
            <person name="Saunders E."/>
            <person name="Brettin T."/>
            <person name="Detter J.C."/>
            <person name="Bruce D."/>
            <person name="Goodwin L."/>
            <person name="Pati A."/>
            <person name="Ivanova N."/>
            <person name="Mavromatis K."/>
            <person name="Ovchinnikova G."/>
            <person name="Chen A."/>
            <person name="Palaniappan K."/>
            <person name="Land M."/>
            <person name="Hauser L."/>
            <person name="Chang Y.J."/>
            <person name="Jeffries C.D."/>
            <person name="Chain P."/>
            <person name="Goker M."/>
            <person name="Bristow J."/>
            <person name="Eisen J.A."/>
            <person name="Markowitz V."/>
            <person name="Hugenholtz P."/>
            <person name="Kyrpides N.C."/>
            <person name="Klenk H.P."/>
            <person name="Han C."/>
        </authorList>
    </citation>
    <scope>NUCLEOTIDE SEQUENCE [LARGE SCALE GENOMIC DNA]</scope>
    <source>
        <strain evidence="3">ATCC 14870 / DSM 20603 / BCRC 15368 / CIP 55.134 / JCM 11481 / NBRC 15587 / NCTC 10816 / Prevot 55134</strain>
    </source>
</reference>
<dbReference type="EMBL" id="CP001706">
    <property type="protein sequence ID" value="ACV09823.1"/>
    <property type="molecule type" value="Genomic_DNA"/>
</dbReference>
<dbReference type="Pfam" id="PF16945">
    <property type="entry name" value="Phage_r1t_holin"/>
    <property type="match status" value="1"/>
</dbReference>
<dbReference type="Proteomes" id="UP000000628">
    <property type="component" value="Chromosome"/>
</dbReference>
<dbReference type="KEGG" id="jde:Jden_2186"/>
<gene>
    <name evidence="2" type="ordered locus">Jden_2186</name>
</gene>
<evidence type="ECO:0000313" key="2">
    <source>
        <dbReference type="EMBL" id="ACV09823.1"/>
    </source>
</evidence>
<keyword evidence="1" id="KW-0472">Membrane</keyword>
<accession>C7R1I8</accession>
<dbReference type="RefSeq" id="WP_015772451.1">
    <property type="nucleotide sequence ID" value="NC_013174.1"/>
</dbReference>
<evidence type="ECO:0000256" key="1">
    <source>
        <dbReference type="SAM" id="Phobius"/>
    </source>
</evidence>
<keyword evidence="1" id="KW-0812">Transmembrane</keyword>
<feature type="transmembrane region" description="Helical" evidence="1">
    <location>
        <begin position="38"/>
        <end position="57"/>
    </location>
</feature>
<dbReference type="AlphaFoldDB" id="C7R1I8"/>
<organism evidence="2 3">
    <name type="scientific">Jonesia denitrificans (strain ATCC 14870 / DSM 20603 / BCRC 15368 / CIP 55.134 / JCM 11481 / NBRC 15587 / NCTC 10816 / Prevot 55134)</name>
    <name type="common">Listeria denitrificans</name>
    <dbReference type="NCBI Taxonomy" id="471856"/>
    <lineage>
        <taxon>Bacteria</taxon>
        <taxon>Bacillati</taxon>
        <taxon>Actinomycetota</taxon>
        <taxon>Actinomycetes</taxon>
        <taxon>Micrococcales</taxon>
        <taxon>Jonesiaceae</taxon>
        <taxon>Jonesia</taxon>
    </lineage>
</organism>
<keyword evidence="1" id="KW-1133">Transmembrane helix</keyword>
<dbReference type="HOGENOM" id="CLU_2734642_0_0_11"/>
<protein>
    <recommendedName>
        <fullName evidence="4">Holin</fullName>
    </recommendedName>
</protein>
<dbReference type="STRING" id="471856.Jden_2186"/>
<name>C7R1I8_JONDD</name>
<feature type="transmembrane region" description="Helical" evidence="1">
    <location>
        <begin position="12"/>
        <end position="32"/>
    </location>
</feature>
<sequence>MEKIENLLRPAAVRAVRTFLQVLIPALGAGAITELDYLGAVSIAAGATLIAFLQGILGGLPEAEGQGDGTL</sequence>
<dbReference type="InterPro" id="IPR020109">
    <property type="entry name" value="Holin_r1t"/>
</dbReference>
<proteinExistence type="predicted"/>
<keyword evidence="3" id="KW-1185">Reference proteome</keyword>
<evidence type="ECO:0008006" key="4">
    <source>
        <dbReference type="Google" id="ProtNLM"/>
    </source>
</evidence>
<evidence type="ECO:0000313" key="3">
    <source>
        <dbReference type="Proteomes" id="UP000000628"/>
    </source>
</evidence>